<accession>A0A4Z1SZK6</accession>
<reference evidence="2 3" key="1">
    <citation type="submission" date="2019-05" db="EMBL/GenBank/DDBJ databases">
        <title>The compact genome of Giardia muris reveals important steps in the evolution of intestinal protozoan parasites.</title>
        <authorList>
            <person name="Xu F."/>
            <person name="Jimenez-Gonzalez A."/>
            <person name="Einarsson E."/>
            <person name="Astvaldsson A."/>
            <person name="Peirasmaki D."/>
            <person name="Eckmann L."/>
            <person name="Andersson J.O."/>
            <person name="Svard S.G."/>
            <person name="Jerlstrom-Hultqvist J."/>
        </authorList>
    </citation>
    <scope>NUCLEOTIDE SEQUENCE [LARGE SCALE GENOMIC DNA]</scope>
    <source>
        <strain evidence="2 3">Roberts-Thomson</strain>
    </source>
</reference>
<evidence type="ECO:0000313" key="2">
    <source>
        <dbReference type="EMBL" id="TNJ28898.1"/>
    </source>
</evidence>
<organism evidence="2 3">
    <name type="scientific">Giardia muris</name>
    <dbReference type="NCBI Taxonomy" id="5742"/>
    <lineage>
        <taxon>Eukaryota</taxon>
        <taxon>Metamonada</taxon>
        <taxon>Diplomonadida</taxon>
        <taxon>Hexamitidae</taxon>
        <taxon>Giardiinae</taxon>
        <taxon>Giardia</taxon>
    </lineage>
</organism>
<dbReference type="EMBL" id="VDLU01000002">
    <property type="protein sequence ID" value="TNJ28898.1"/>
    <property type="molecule type" value="Genomic_DNA"/>
</dbReference>
<keyword evidence="1" id="KW-0175">Coiled coil</keyword>
<name>A0A4Z1SZK6_GIAMU</name>
<proteinExistence type="predicted"/>
<evidence type="ECO:0000256" key="1">
    <source>
        <dbReference type="SAM" id="Coils"/>
    </source>
</evidence>
<evidence type="ECO:0000313" key="3">
    <source>
        <dbReference type="Proteomes" id="UP000315496"/>
    </source>
</evidence>
<dbReference type="VEuPathDB" id="GiardiaDB:GMRT_fx010"/>
<comment type="caution">
    <text evidence="2">The sequence shown here is derived from an EMBL/GenBank/DDBJ whole genome shotgun (WGS) entry which is preliminary data.</text>
</comment>
<keyword evidence="3" id="KW-1185">Reference proteome</keyword>
<dbReference type="Proteomes" id="UP000315496">
    <property type="component" value="Chromosome 2"/>
</dbReference>
<gene>
    <name evidence="2" type="ORF">GMRT_fx010</name>
</gene>
<feature type="coiled-coil region" evidence="1">
    <location>
        <begin position="7"/>
        <end position="48"/>
    </location>
</feature>
<dbReference type="AlphaFoldDB" id="A0A4Z1SZK6"/>
<sequence>MTPQHEVDEVADQLAQVQQDLSAYRAKLDSLEMDLNAHMKNLDAMSTKFTELLDALEQDKAACAQGVTNACQEAAKCKEVLESLKMKRLQAAQLKLPGSESVCTSEEFSKMSEVYLEATRTREIPEA</sequence>
<protein>
    <submittedName>
        <fullName evidence="2">Uncharacterized protein</fullName>
    </submittedName>
</protein>